<dbReference type="SUPFAM" id="SSF53474">
    <property type="entry name" value="alpha/beta-Hydrolases"/>
    <property type="match status" value="2"/>
</dbReference>
<sequence length="950" mass="101738">MKFLNSLTGSANSLTDSVKAKLRSDRSRRIQPGGSVASGVVGSSCQRPLRLGSFNFDGPTFPDLFHEANDMLNLSNLIYVLAEVRDLARGGALDDSTMSSRVLELPLPLDALAKILLSEADLLKEKLDDGKHAAALGALESLLGRQEAVARAALAEVAKKDASHAEGGVFCWLTNWCVGSGSTSDNGAVDGEDLGSSMIAAMGDSKSSEELVYAVGVNPLEERITVIFRGSVTKSDFVTDSRIAFIQAPDPRRFNGGAESDDSGGDVGVHQGFYEYLLGEKDGRPSKYAEIMKHVEMLLAENPARGNYKLYVTGHSLGGALATLFGFYAAASSLVPLPVTVVSVASPRVGNIAFARAFVELESQGRIRHLRIANHKDPVTLNPSVSAKRALALSAKAVSPLGYLALVVTGNGEGGEEEIYYHTGIKMKLLKNACPESNRRCELSYSGATILAGAKKPADNDMDADDLADIEQAKKMKKSSRAPELPMVSYHYGDAYSERMASVESDLKGLTLNELYRLKTRQRPQTILLELPLPLDALAKILLSEADLLKEKLDDGKHAAALGALESLLGRQEAVARAALAEVAKKDASHAEGGVFCWLTNWCVGSGSTSDNGAVDGEDLGSSMIAAMGDSKSSEELVYAVGVNPLEERITVIFRGSVTKSDFVTDSRIAFIQAPDPRRFNGGAESDDSGGDVGVHQGFYEYLLGEKDGRPSKYAEIMKHVEMLLAENPARGNYKLYVTGHSLGGALATLFGFYAAASSLVPLPVTVVSVASPRVGNIAFARAFVELESQGRIRHLRIANHKDPVTLNPSVSAKRALALSAKAVSPLGYLALVVTGNGEGGEEEIYYHTGIKMKLLKNACPESNRRCELSYSGATILAGAKKPADNDMDADDLADIEQAKKMKKSSRAPELPMVSYHYGDAYSERMASVESDLKGLTLNELYRLKTRVMP</sequence>
<dbReference type="GO" id="GO:0016042">
    <property type="term" value="P:lipid catabolic process"/>
    <property type="evidence" value="ECO:0007669"/>
    <property type="project" value="UniProtKB-KW"/>
</dbReference>
<dbReference type="CDD" id="cd00519">
    <property type="entry name" value="Lipase_3"/>
    <property type="match status" value="2"/>
</dbReference>
<keyword evidence="4" id="KW-0378">Hydrolase</keyword>
<keyword evidence="5" id="KW-0809">Transit peptide</keyword>
<keyword evidence="10" id="KW-1185">Reference proteome</keyword>
<keyword evidence="2" id="KW-0150">Chloroplast</keyword>
<reference evidence="9 10" key="1">
    <citation type="submission" date="2024-10" db="EMBL/GenBank/DDBJ databases">
        <title>Updated reference genomes for cyclostephanoid diatoms.</title>
        <authorList>
            <person name="Roberts W.R."/>
            <person name="Alverson A.J."/>
        </authorList>
    </citation>
    <scope>NUCLEOTIDE SEQUENCE [LARGE SCALE GENOMIC DNA]</scope>
    <source>
        <strain evidence="9 10">AJA276-08</strain>
    </source>
</reference>
<proteinExistence type="predicted"/>
<organism evidence="9 10">
    <name type="scientific">Stephanodiscus triporus</name>
    <dbReference type="NCBI Taxonomy" id="2934178"/>
    <lineage>
        <taxon>Eukaryota</taxon>
        <taxon>Sar</taxon>
        <taxon>Stramenopiles</taxon>
        <taxon>Ochrophyta</taxon>
        <taxon>Bacillariophyta</taxon>
        <taxon>Coscinodiscophyceae</taxon>
        <taxon>Thalassiosirophycidae</taxon>
        <taxon>Stephanodiscales</taxon>
        <taxon>Stephanodiscaceae</taxon>
        <taxon>Stephanodiscus</taxon>
    </lineage>
</organism>
<dbReference type="GO" id="GO:0004620">
    <property type="term" value="F:phospholipase activity"/>
    <property type="evidence" value="ECO:0007669"/>
    <property type="project" value="UniProtKB-ARBA"/>
</dbReference>
<evidence type="ECO:0000256" key="6">
    <source>
        <dbReference type="ARBA" id="ARBA00022963"/>
    </source>
</evidence>
<evidence type="ECO:0000256" key="4">
    <source>
        <dbReference type="ARBA" id="ARBA00022801"/>
    </source>
</evidence>
<accession>A0ABD3N049</accession>
<gene>
    <name evidence="9" type="ORF">ACHAW5_005153</name>
</gene>
<protein>
    <recommendedName>
        <fullName evidence="8">Fungal lipase-type domain-containing protein</fullName>
    </recommendedName>
</protein>
<evidence type="ECO:0000256" key="1">
    <source>
        <dbReference type="ARBA" id="ARBA00004229"/>
    </source>
</evidence>
<evidence type="ECO:0000313" key="10">
    <source>
        <dbReference type="Proteomes" id="UP001530315"/>
    </source>
</evidence>
<dbReference type="AlphaFoldDB" id="A0ABD3N049"/>
<feature type="domain" description="Fungal lipase-type" evidence="8">
    <location>
        <begin position="652"/>
        <end position="810"/>
    </location>
</feature>
<keyword evidence="7" id="KW-0443">Lipid metabolism</keyword>
<evidence type="ECO:0000313" key="9">
    <source>
        <dbReference type="EMBL" id="KAL3769037.1"/>
    </source>
</evidence>
<dbReference type="Gene3D" id="3.40.50.1820">
    <property type="entry name" value="alpha/beta hydrolase"/>
    <property type="match status" value="2"/>
</dbReference>
<evidence type="ECO:0000256" key="3">
    <source>
        <dbReference type="ARBA" id="ARBA00022640"/>
    </source>
</evidence>
<dbReference type="PANTHER" id="PTHR31403">
    <property type="entry name" value="PHOSPHOLIPASE A1-IBETA2, CHLOROPLASTIC"/>
    <property type="match status" value="1"/>
</dbReference>
<evidence type="ECO:0000256" key="2">
    <source>
        <dbReference type="ARBA" id="ARBA00022528"/>
    </source>
</evidence>
<feature type="domain" description="Fungal lipase-type" evidence="8">
    <location>
        <begin position="226"/>
        <end position="384"/>
    </location>
</feature>
<dbReference type="Pfam" id="PF01764">
    <property type="entry name" value="Lipase_3"/>
    <property type="match status" value="2"/>
</dbReference>
<dbReference type="GO" id="GO:0009507">
    <property type="term" value="C:chloroplast"/>
    <property type="evidence" value="ECO:0007669"/>
    <property type="project" value="UniProtKB-SubCell"/>
</dbReference>
<dbReference type="Proteomes" id="UP001530315">
    <property type="component" value="Unassembled WGS sequence"/>
</dbReference>
<keyword evidence="6" id="KW-0442">Lipid degradation</keyword>
<comment type="subcellular location">
    <subcellularLocation>
        <location evidence="1">Plastid</location>
        <location evidence="1">Chloroplast</location>
    </subcellularLocation>
</comment>
<dbReference type="EMBL" id="JALLAZ020001665">
    <property type="protein sequence ID" value="KAL3769037.1"/>
    <property type="molecule type" value="Genomic_DNA"/>
</dbReference>
<evidence type="ECO:0000256" key="7">
    <source>
        <dbReference type="ARBA" id="ARBA00023098"/>
    </source>
</evidence>
<keyword evidence="3" id="KW-0934">Plastid</keyword>
<dbReference type="InterPro" id="IPR002921">
    <property type="entry name" value="Fungal_lipase-type"/>
</dbReference>
<comment type="caution">
    <text evidence="9">The sequence shown here is derived from an EMBL/GenBank/DDBJ whole genome shotgun (WGS) entry which is preliminary data.</text>
</comment>
<evidence type="ECO:0000259" key="8">
    <source>
        <dbReference type="Pfam" id="PF01764"/>
    </source>
</evidence>
<name>A0ABD3N049_9STRA</name>
<dbReference type="PANTHER" id="PTHR31403:SF7">
    <property type="entry name" value="PHOSPHOLIPASE A1-IGAMMA3, CHLOROPLASTIC"/>
    <property type="match status" value="1"/>
</dbReference>
<evidence type="ECO:0000256" key="5">
    <source>
        <dbReference type="ARBA" id="ARBA00022946"/>
    </source>
</evidence>
<dbReference type="InterPro" id="IPR029058">
    <property type="entry name" value="AB_hydrolase_fold"/>
</dbReference>